<dbReference type="InterPro" id="IPR009875">
    <property type="entry name" value="PilZ_domain"/>
</dbReference>
<organism evidence="2">
    <name type="scientific">marine metagenome</name>
    <dbReference type="NCBI Taxonomy" id="408172"/>
    <lineage>
        <taxon>unclassified sequences</taxon>
        <taxon>metagenomes</taxon>
        <taxon>ecological metagenomes</taxon>
    </lineage>
</organism>
<feature type="domain" description="PilZ" evidence="1">
    <location>
        <begin position="10"/>
        <end position="123"/>
    </location>
</feature>
<dbReference type="Pfam" id="PF07238">
    <property type="entry name" value="PilZ"/>
    <property type="match status" value="1"/>
</dbReference>
<evidence type="ECO:0000313" key="2">
    <source>
        <dbReference type="EMBL" id="SVC68662.1"/>
    </source>
</evidence>
<protein>
    <recommendedName>
        <fullName evidence="1">PilZ domain-containing protein</fullName>
    </recommendedName>
</protein>
<sequence>MGKDWLKSEQREFFRVSVGRLNSVIRNESGAFEVVEKSIKPLDTSIELKDVSTGGLRIESAKEEFKKGTPCEIVLPKIKDLDGKKLKCEVSRASFIEANWVHDIGLRFVPPNTDYLKQFVEIIKRHYIK</sequence>
<proteinExistence type="predicted"/>
<dbReference type="Gene3D" id="2.40.10.220">
    <property type="entry name" value="predicted glycosyltransferase like domains"/>
    <property type="match status" value="1"/>
</dbReference>
<reference evidence="2" key="1">
    <citation type="submission" date="2018-05" db="EMBL/GenBank/DDBJ databases">
        <authorList>
            <person name="Lanie J.A."/>
            <person name="Ng W.-L."/>
            <person name="Kazmierczak K.M."/>
            <person name="Andrzejewski T.M."/>
            <person name="Davidsen T.M."/>
            <person name="Wayne K.J."/>
            <person name="Tettelin H."/>
            <person name="Glass J.I."/>
            <person name="Rusch D."/>
            <person name="Podicherti R."/>
            <person name="Tsui H.-C.T."/>
            <person name="Winkler M.E."/>
        </authorList>
    </citation>
    <scope>NUCLEOTIDE SEQUENCE</scope>
</reference>
<dbReference type="GO" id="GO:0035438">
    <property type="term" value="F:cyclic-di-GMP binding"/>
    <property type="evidence" value="ECO:0007669"/>
    <property type="project" value="InterPro"/>
</dbReference>
<name>A0A382P9P6_9ZZZZ</name>
<dbReference type="AlphaFoldDB" id="A0A382P9P6"/>
<dbReference type="EMBL" id="UINC01105038">
    <property type="protein sequence ID" value="SVC68662.1"/>
    <property type="molecule type" value="Genomic_DNA"/>
</dbReference>
<gene>
    <name evidence="2" type="ORF">METZ01_LOCUS321516</name>
</gene>
<evidence type="ECO:0000259" key="1">
    <source>
        <dbReference type="Pfam" id="PF07238"/>
    </source>
</evidence>
<accession>A0A382P9P6</accession>